<feature type="repeat" description="PPR" evidence="2">
    <location>
        <begin position="380"/>
        <end position="414"/>
    </location>
</feature>
<dbReference type="GO" id="GO:0009451">
    <property type="term" value="P:RNA modification"/>
    <property type="evidence" value="ECO:0007669"/>
    <property type="project" value="InterPro"/>
</dbReference>
<dbReference type="NCBIfam" id="TIGR00756">
    <property type="entry name" value="PPR"/>
    <property type="match status" value="4"/>
</dbReference>
<evidence type="ECO:0000256" key="1">
    <source>
        <dbReference type="ARBA" id="ARBA00022737"/>
    </source>
</evidence>
<accession>A0A9D4V2P2</accession>
<dbReference type="Pfam" id="PF01535">
    <property type="entry name" value="PPR"/>
    <property type="match status" value="5"/>
</dbReference>
<evidence type="ECO:0000313" key="3">
    <source>
        <dbReference type="EMBL" id="KAI5078168.1"/>
    </source>
</evidence>
<dbReference type="InterPro" id="IPR002885">
    <property type="entry name" value="PPR_rpt"/>
</dbReference>
<feature type="repeat" description="PPR" evidence="2">
    <location>
        <begin position="165"/>
        <end position="199"/>
    </location>
</feature>
<keyword evidence="1" id="KW-0677">Repeat</keyword>
<dbReference type="GO" id="GO:0048731">
    <property type="term" value="P:system development"/>
    <property type="evidence" value="ECO:0007669"/>
    <property type="project" value="UniProtKB-ARBA"/>
</dbReference>
<dbReference type="EMBL" id="JABFUD020000007">
    <property type="protein sequence ID" value="KAI5078168.1"/>
    <property type="molecule type" value="Genomic_DNA"/>
</dbReference>
<dbReference type="InterPro" id="IPR046960">
    <property type="entry name" value="PPR_At4g14850-like_plant"/>
</dbReference>
<dbReference type="InterPro" id="IPR011990">
    <property type="entry name" value="TPR-like_helical_dom_sf"/>
</dbReference>
<dbReference type="GO" id="GO:0003723">
    <property type="term" value="F:RNA binding"/>
    <property type="evidence" value="ECO:0007669"/>
    <property type="project" value="InterPro"/>
</dbReference>
<dbReference type="Pfam" id="PF13041">
    <property type="entry name" value="PPR_2"/>
    <property type="match status" value="2"/>
</dbReference>
<evidence type="ECO:0008006" key="5">
    <source>
        <dbReference type="Google" id="ProtNLM"/>
    </source>
</evidence>
<dbReference type="Proteomes" id="UP000886520">
    <property type="component" value="Chromosome 7"/>
</dbReference>
<protein>
    <recommendedName>
        <fullName evidence="5">Pentatricopeptide repeat-containing protein</fullName>
    </recommendedName>
</protein>
<dbReference type="FunFam" id="1.25.40.10:FF:000343">
    <property type="entry name" value="Pentatricopeptide repeat-containing protein At3g58590"/>
    <property type="match status" value="1"/>
</dbReference>
<reference evidence="3" key="1">
    <citation type="submission" date="2021-01" db="EMBL/GenBank/DDBJ databases">
        <title>Adiantum capillus-veneris genome.</title>
        <authorList>
            <person name="Fang Y."/>
            <person name="Liao Q."/>
        </authorList>
    </citation>
    <scope>NUCLEOTIDE SEQUENCE</scope>
    <source>
        <strain evidence="3">H3</strain>
        <tissue evidence="3">Leaf</tissue>
    </source>
</reference>
<dbReference type="PROSITE" id="PS51375">
    <property type="entry name" value="PPR"/>
    <property type="match status" value="4"/>
</dbReference>
<dbReference type="OrthoDB" id="1909976at2759"/>
<dbReference type="FunFam" id="1.25.40.10:FF:000158">
    <property type="entry name" value="pentatricopeptide repeat-containing protein At2g33680"/>
    <property type="match status" value="1"/>
</dbReference>
<dbReference type="FunFam" id="1.25.40.10:FF:000381">
    <property type="entry name" value="Pentatricopeptide repeat-containing protein"/>
    <property type="match status" value="1"/>
</dbReference>
<evidence type="ECO:0000256" key="2">
    <source>
        <dbReference type="PROSITE-ProRule" id="PRU00708"/>
    </source>
</evidence>
<name>A0A9D4V2P2_ADICA</name>
<dbReference type="Gene3D" id="1.25.40.10">
    <property type="entry name" value="Tetratricopeptide repeat domain"/>
    <property type="match status" value="7"/>
</dbReference>
<organism evidence="3 4">
    <name type="scientific">Adiantum capillus-veneris</name>
    <name type="common">Maidenhair fern</name>
    <dbReference type="NCBI Taxonomy" id="13818"/>
    <lineage>
        <taxon>Eukaryota</taxon>
        <taxon>Viridiplantae</taxon>
        <taxon>Streptophyta</taxon>
        <taxon>Embryophyta</taxon>
        <taxon>Tracheophyta</taxon>
        <taxon>Polypodiopsida</taxon>
        <taxon>Polypodiidae</taxon>
        <taxon>Polypodiales</taxon>
        <taxon>Pteridineae</taxon>
        <taxon>Pteridaceae</taxon>
        <taxon>Vittarioideae</taxon>
        <taxon>Adiantum</taxon>
    </lineage>
</organism>
<comment type="caution">
    <text evidence="3">The sequence shown here is derived from an EMBL/GenBank/DDBJ whole genome shotgun (WGS) entry which is preliminary data.</text>
</comment>
<dbReference type="AlphaFoldDB" id="A0A9D4V2P2"/>
<feature type="repeat" description="PPR" evidence="2">
    <location>
        <begin position="493"/>
        <end position="527"/>
    </location>
</feature>
<evidence type="ECO:0000313" key="4">
    <source>
        <dbReference type="Proteomes" id="UP000886520"/>
    </source>
</evidence>
<proteinExistence type="predicted"/>
<sequence length="995" mass="110328">MGCQSLQRLGSPPCLSAVLRKLASSFESKVQAYDPGFYQRYLRLYCSLHHELCCHGDSSAILHSGHDVFGDKQSLRKHCEAGHIFQAVDLLSQIKVPIHISNYVLLLKACIAYKAPSIARQVYAHVVQYSSGVTPLLADYLVVTFAKCGANDDASQLFNALSHRTVLSWTALIAAYTDCGYAEDALQMFQFMQEDGVEPDSYTFVSLFKACGIITNLEEGMRLHVIAQEKGLTSNVFVGNTLLSMYTKCEDALQAEEVFRGLLRRSVVSWNGMLSVLLKVGPVENVLLSYRQLCEELKDPDPMSLVFALQACGILADMPVKDKKLDKITCLEIGLALHSFARTRSYESNLFVGTALINMYGKCGAIKDAQHVFETLSQRDLVFWNTLVLAFLQEKQEEKALQLYTLIKKEGLSPDDSTFILLFKACGNLADFVDAFIFEDAKLLHIAQALHLDASKQGLEDTLAVGNSLVMMYGKLGAIMEAECLFSVMEERDVVSWSIMLSLYVDQGRANEGLLLYRQMQEEAVTPDQHVLVSALRACAALSQEEQPHYAIKDPNKRLFYEMGLALLADAYRTGLCLDSYVGNVLINMYSKCVGVLEAENVFLSLSDRDVVAWTTMLSAYIEHGQARKALQLYVLMHEECVAPNGPMFVAILHGCSALVDCEKDLSIKESSWNFMMLEIVQALHTDANRVGLTTDTSVRIAFVTAYGKCANVLEAENLFVTTSSLDIRIRNALFSVYLEHGLGEKSLSLFKEMQKEHPVIDEVGLIWLLLACTDSVNLETCRELHFYLLAGGYGKSIFLASSLVQTYASCASIEDMQAAFNEVVGPDTVCWTACIGGNAGFGNFILSTDIFERSKLAGVKPDEVVLTALLSSCANSGRIAEGLEYFISLREDYGVMLHLKHYGTVLTLLGGVGSLRRAENILIRMPLETDFTIWSSLLRACHTHCNVEFARKLFTQALHKEQVEAPMYVLLSNICCSDRKGGEAATEEHFGIYL</sequence>
<gene>
    <name evidence="3" type="ORF">GOP47_0007992</name>
</gene>
<keyword evidence="4" id="KW-1185">Reference proteome</keyword>
<feature type="repeat" description="PPR" evidence="2">
    <location>
        <begin position="610"/>
        <end position="644"/>
    </location>
</feature>
<dbReference type="PANTHER" id="PTHR47926">
    <property type="entry name" value="PENTATRICOPEPTIDE REPEAT-CONTAINING PROTEIN"/>
    <property type="match status" value="1"/>
</dbReference>